<dbReference type="GO" id="GO:0016787">
    <property type="term" value="F:hydrolase activity"/>
    <property type="evidence" value="ECO:0007669"/>
    <property type="project" value="UniProtKB-KW"/>
</dbReference>
<dbReference type="AlphaFoldDB" id="A0A3A8NEA5"/>
<dbReference type="PROSITE" id="PS51146">
    <property type="entry name" value="KAIC"/>
    <property type="match status" value="2"/>
</dbReference>
<dbReference type="EC" id="2.7.11.1" evidence="1"/>
<feature type="domain" description="KaiC" evidence="8">
    <location>
        <begin position="7"/>
        <end position="248"/>
    </location>
</feature>
<evidence type="ECO:0000313" key="9">
    <source>
        <dbReference type="EMBL" id="RKH41919.1"/>
    </source>
</evidence>
<reference evidence="10" key="1">
    <citation type="submission" date="2018-09" db="EMBL/GenBank/DDBJ databases">
        <authorList>
            <person name="Livingstone P.G."/>
            <person name="Whitworth D.E."/>
        </authorList>
    </citation>
    <scope>NUCLEOTIDE SEQUENCE [LARGE SCALE GENOMIC DNA]</scope>
    <source>
        <strain evidence="10">CA040B</strain>
    </source>
</reference>
<dbReference type="InterPro" id="IPR030665">
    <property type="entry name" value="KaiC"/>
</dbReference>
<keyword evidence="10" id="KW-1185">Reference proteome</keyword>
<dbReference type="OrthoDB" id="9783783at2"/>
<keyword evidence="2" id="KW-0597">Phosphoprotein</keyword>
<evidence type="ECO:0000256" key="4">
    <source>
        <dbReference type="ARBA" id="ARBA00022737"/>
    </source>
</evidence>
<dbReference type="Proteomes" id="UP000273405">
    <property type="component" value="Unassembled WGS sequence"/>
</dbReference>
<dbReference type="Gene3D" id="3.40.50.300">
    <property type="entry name" value="P-loop containing nucleotide triphosphate hydrolases"/>
    <property type="match status" value="2"/>
</dbReference>
<dbReference type="EMBL" id="RAWG01000097">
    <property type="protein sequence ID" value="RKH41919.1"/>
    <property type="molecule type" value="Genomic_DNA"/>
</dbReference>
<keyword evidence="6" id="KW-0378">Hydrolase</keyword>
<dbReference type="InterPro" id="IPR010624">
    <property type="entry name" value="KaiC_dom"/>
</dbReference>
<dbReference type="PANTHER" id="PTHR42926:SF1">
    <property type="entry name" value="CIRCADIAN CLOCK OSCILLATOR PROTEIN KAIC 1"/>
    <property type="match status" value="1"/>
</dbReference>
<evidence type="ECO:0000256" key="7">
    <source>
        <dbReference type="SAM" id="MobiDB-lite"/>
    </source>
</evidence>
<name>A0A3A8NEA5_9BACT</name>
<dbReference type="InterPro" id="IPR014774">
    <property type="entry name" value="KaiC-like_dom"/>
</dbReference>
<feature type="region of interest" description="Disordered" evidence="7">
    <location>
        <begin position="473"/>
        <end position="498"/>
    </location>
</feature>
<keyword evidence="4" id="KW-0677">Repeat</keyword>
<dbReference type="RefSeq" id="WP_120626319.1">
    <property type="nucleotide sequence ID" value="NZ_RAWG01000097.1"/>
</dbReference>
<dbReference type="PIRSF" id="PIRSF039117">
    <property type="entry name" value="KaiC"/>
    <property type="match status" value="1"/>
</dbReference>
<organism evidence="9 10">
    <name type="scientific">Corallococcus sicarius</name>
    <dbReference type="NCBI Taxonomy" id="2316726"/>
    <lineage>
        <taxon>Bacteria</taxon>
        <taxon>Pseudomonadati</taxon>
        <taxon>Myxococcota</taxon>
        <taxon>Myxococcia</taxon>
        <taxon>Myxococcales</taxon>
        <taxon>Cystobacterineae</taxon>
        <taxon>Myxococcaceae</taxon>
        <taxon>Corallococcus</taxon>
    </lineage>
</organism>
<accession>A0A3A8NEA5</accession>
<dbReference type="GO" id="GO:0005524">
    <property type="term" value="F:ATP binding"/>
    <property type="evidence" value="ECO:0007669"/>
    <property type="project" value="InterPro"/>
</dbReference>
<feature type="domain" description="KaiC" evidence="8">
    <location>
        <begin position="250"/>
        <end position="483"/>
    </location>
</feature>
<evidence type="ECO:0000256" key="3">
    <source>
        <dbReference type="ARBA" id="ARBA00022679"/>
    </source>
</evidence>
<keyword evidence="5" id="KW-0418">Kinase</keyword>
<dbReference type="Pfam" id="PF06745">
    <property type="entry name" value="ATPase"/>
    <property type="match status" value="2"/>
</dbReference>
<evidence type="ECO:0000259" key="8">
    <source>
        <dbReference type="PROSITE" id="PS51146"/>
    </source>
</evidence>
<gene>
    <name evidence="9" type="ORF">D7X12_17025</name>
</gene>
<evidence type="ECO:0000256" key="6">
    <source>
        <dbReference type="ARBA" id="ARBA00022801"/>
    </source>
</evidence>
<dbReference type="InterPro" id="IPR051347">
    <property type="entry name" value="Circadian_clock_KaiC-rel"/>
</dbReference>
<sequence length="498" mass="54900">MTVSDSEKIPIGIPGLNDVLGGGLPRKGIYLVQGNPGVGKTTLGLQFLLEGRALGEPGLYVALTETRREVELIARSHGWSLEDLPIWEITPAFKRIRREDDQTMFHPAEVELDETTRPIFEEIDRVKPARVVIDSLSEIRLLSREPLRYRRQLLLLKQFFLERECTVLLIDSQGFAGRDSGGILETLIGGLIVLEKTTPAYGTTRRRLMVDKLLGVSFREGYHDYQIKTGGLVVYPRLVAAEHPKAFSREPVSSAVPELDDLLGGGLERGTSTLILGSAGTGKSSLASQYAVAAARRGEKSVLFTFEESVGTWRARASAFWPDVEAHLRSGAIRVVHVDPAELSPGELSSCIREAVEKQQVQMIVIDSLNGYLQSVPEESFLILHLHELLTYLGQKGVTTILNMAQYGLLGPTMDVPVDVSYLADCVLLLRFFEAAGEVRQSISAVKKRSGRHERTIREFQLDTQGIHVGRPLRESHGVLTGTPSDRGGEGPLLPPRE</sequence>
<comment type="caution">
    <text evidence="9">The sequence shown here is derived from an EMBL/GenBank/DDBJ whole genome shotgun (WGS) entry which is preliminary data.</text>
</comment>
<evidence type="ECO:0000256" key="5">
    <source>
        <dbReference type="ARBA" id="ARBA00022777"/>
    </source>
</evidence>
<evidence type="ECO:0000313" key="10">
    <source>
        <dbReference type="Proteomes" id="UP000273405"/>
    </source>
</evidence>
<proteinExistence type="predicted"/>
<keyword evidence="3" id="KW-0808">Transferase</keyword>
<dbReference type="GO" id="GO:0004674">
    <property type="term" value="F:protein serine/threonine kinase activity"/>
    <property type="evidence" value="ECO:0007669"/>
    <property type="project" value="UniProtKB-EC"/>
</dbReference>
<dbReference type="SUPFAM" id="SSF52540">
    <property type="entry name" value="P-loop containing nucleoside triphosphate hydrolases"/>
    <property type="match status" value="2"/>
</dbReference>
<dbReference type="InterPro" id="IPR027417">
    <property type="entry name" value="P-loop_NTPase"/>
</dbReference>
<evidence type="ECO:0000256" key="2">
    <source>
        <dbReference type="ARBA" id="ARBA00022553"/>
    </source>
</evidence>
<dbReference type="PANTHER" id="PTHR42926">
    <property type="match status" value="1"/>
</dbReference>
<protein>
    <recommendedName>
        <fullName evidence="1">non-specific serine/threonine protein kinase</fullName>
        <ecNumber evidence="1">2.7.11.1</ecNumber>
    </recommendedName>
</protein>
<evidence type="ECO:0000256" key="1">
    <source>
        <dbReference type="ARBA" id="ARBA00012513"/>
    </source>
</evidence>